<dbReference type="Gene3D" id="2.40.50.140">
    <property type="entry name" value="Nucleic acid-binding proteins"/>
    <property type="match status" value="2"/>
</dbReference>
<evidence type="ECO:0000313" key="2">
    <source>
        <dbReference type="EMBL" id="WOG92809.1"/>
    </source>
</evidence>
<gene>
    <name evidence="2" type="ORF">DCAR_0312085</name>
</gene>
<reference evidence="2" key="1">
    <citation type="journal article" date="2016" name="Nat. Genet.">
        <title>A high-quality carrot genome assembly provides new insights into carotenoid accumulation and asterid genome evolution.</title>
        <authorList>
            <person name="Iorizzo M."/>
            <person name="Ellison S."/>
            <person name="Senalik D."/>
            <person name="Zeng P."/>
            <person name="Satapoomin P."/>
            <person name="Huang J."/>
            <person name="Bowman M."/>
            <person name="Iovene M."/>
            <person name="Sanseverino W."/>
            <person name="Cavagnaro P."/>
            <person name="Yildiz M."/>
            <person name="Macko-Podgorni A."/>
            <person name="Moranska E."/>
            <person name="Grzebelus E."/>
            <person name="Grzebelus D."/>
            <person name="Ashrafi H."/>
            <person name="Zheng Z."/>
            <person name="Cheng S."/>
            <person name="Spooner D."/>
            <person name="Van Deynze A."/>
            <person name="Simon P."/>
        </authorList>
    </citation>
    <scope>NUCLEOTIDE SEQUENCE</scope>
    <source>
        <tissue evidence="2">Leaf</tissue>
    </source>
</reference>
<sequence>MDNVPYQMISNLLPSTTISWSLKIRVTRIWHSTDRYGLTVGVNMIFVDEIGGRIHARIPAQNINVLEPLFTEGQTYHVRNFVVRQYGPMQTERCIMNDLYIQLYNMTEILQSEVVNNIPHNVFHFTELSHIINAALEDNYLIDVVGIMEQVDPIITYRNRYNQQKSSIKFTINDITGTAEVTFHNELAESFQQRVNDANQHPIIVIIASCKSTFIEGEPKLSNLSPTRFFINYNHEAVEDLRNAIRLANWRFD</sequence>
<reference evidence="2" key="2">
    <citation type="submission" date="2022-03" db="EMBL/GenBank/DDBJ databases">
        <title>Draft title - Genomic analysis of global carrot germplasm unveils the trajectory of domestication and the origin of high carotenoid orange carrot.</title>
        <authorList>
            <person name="Iorizzo M."/>
            <person name="Ellison S."/>
            <person name="Senalik D."/>
            <person name="Macko-Podgorni A."/>
            <person name="Grzebelus D."/>
            <person name="Bostan H."/>
            <person name="Rolling W."/>
            <person name="Curaba J."/>
            <person name="Simon P."/>
        </authorList>
    </citation>
    <scope>NUCLEOTIDE SEQUENCE</scope>
    <source>
        <tissue evidence="2">Leaf</tissue>
    </source>
</reference>
<dbReference type="CDD" id="cd04480">
    <property type="entry name" value="RPA1_DBD_A_like"/>
    <property type="match status" value="1"/>
</dbReference>
<protein>
    <recommendedName>
        <fullName evidence="1">Replication protein A 70 kDa DNA-binding subunit B/D first OB fold domain-containing protein</fullName>
    </recommendedName>
</protein>
<dbReference type="PANTHER" id="PTHR47165">
    <property type="entry name" value="OS03G0429900 PROTEIN"/>
    <property type="match status" value="1"/>
</dbReference>
<name>A0A169WAM5_DAUCS</name>
<dbReference type="InterPro" id="IPR003871">
    <property type="entry name" value="RFA1B/D_OB_1st"/>
</dbReference>
<dbReference type="InterPro" id="IPR012340">
    <property type="entry name" value="NA-bd_OB-fold"/>
</dbReference>
<proteinExistence type="predicted"/>
<organism evidence="2 3">
    <name type="scientific">Daucus carota subsp. sativus</name>
    <name type="common">Carrot</name>
    <dbReference type="NCBI Taxonomy" id="79200"/>
    <lineage>
        <taxon>Eukaryota</taxon>
        <taxon>Viridiplantae</taxon>
        <taxon>Streptophyta</taxon>
        <taxon>Embryophyta</taxon>
        <taxon>Tracheophyta</taxon>
        <taxon>Spermatophyta</taxon>
        <taxon>Magnoliopsida</taxon>
        <taxon>eudicotyledons</taxon>
        <taxon>Gunneridae</taxon>
        <taxon>Pentapetalae</taxon>
        <taxon>asterids</taxon>
        <taxon>campanulids</taxon>
        <taxon>Apiales</taxon>
        <taxon>Apiaceae</taxon>
        <taxon>Apioideae</taxon>
        <taxon>Scandiceae</taxon>
        <taxon>Daucinae</taxon>
        <taxon>Daucus</taxon>
        <taxon>Daucus sect. Daucus</taxon>
    </lineage>
</organism>
<dbReference type="SUPFAM" id="SSF50249">
    <property type="entry name" value="Nucleic acid-binding proteins"/>
    <property type="match status" value="2"/>
</dbReference>
<dbReference type="Pfam" id="PF02721">
    <property type="entry name" value="DUF223"/>
    <property type="match status" value="1"/>
</dbReference>
<accession>A0A169WAM5</accession>
<dbReference type="AlphaFoldDB" id="A0A169WAM5"/>
<keyword evidence="3" id="KW-1185">Reference proteome</keyword>
<evidence type="ECO:0000313" key="3">
    <source>
        <dbReference type="Proteomes" id="UP000077755"/>
    </source>
</evidence>
<dbReference type="OMA" id="ERCIMND"/>
<evidence type="ECO:0000259" key="1">
    <source>
        <dbReference type="Pfam" id="PF02721"/>
    </source>
</evidence>
<dbReference type="Proteomes" id="UP000077755">
    <property type="component" value="Chromosome 3"/>
</dbReference>
<dbReference type="Gramene" id="KZN01876">
    <property type="protein sequence ID" value="KZN01876"/>
    <property type="gene ID" value="DCAR_010630"/>
</dbReference>
<dbReference type="PANTHER" id="PTHR47165:SF4">
    <property type="entry name" value="OS03G0429900 PROTEIN"/>
    <property type="match status" value="1"/>
</dbReference>
<dbReference type="EMBL" id="CP093345">
    <property type="protein sequence ID" value="WOG92809.1"/>
    <property type="molecule type" value="Genomic_DNA"/>
</dbReference>
<feature type="domain" description="Replication protein A 70 kDa DNA-binding subunit B/D first OB fold" evidence="1">
    <location>
        <begin position="6"/>
        <end position="86"/>
    </location>
</feature>